<proteinExistence type="predicted"/>
<sequence length="244" mass="26281">MLRIPEFRMLIDAPADCGLAAAPGAYLFGPTHGTFGLGVTRASPADDTAGDLLSLYELMAALGPVGTHGATILNRRDSDVPFIGAIRNPDTAELFLLAPFNHAGLAEPELRRECARLIGYVSFVSPAMESWTSVLSGTVMVGADTYRSTPGAGGYTVEERYTFRTDGIYERVKETQVTVGVGGLSASRTGREREVGSWDVISTDGRPALRLDDADGNRRVLALTRRGPDVLLDGERFVLDRFRS</sequence>
<keyword evidence="2" id="KW-1185">Reference proteome</keyword>
<name>A0A2Z3H5C1_9BACT</name>
<dbReference type="EMBL" id="CP025958">
    <property type="protein sequence ID" value="AWM36230.1"/>
    <property type="molecule type" value="Genomic_DNA"/>
</dbReference>
<protein>
    <submittedName>
        <fullName evidence="1">Uncharacterized protein</fullName>
    </submittedName>
</protein>
<organism evidence="1 2">
    <name type="scientific">Gemmata obscuriglobus</name>
    <dbReference type="NCBI Taxonomy" id="114"/>
    <lineage>
        <taxon>Bacteria</taxon>
        <taxon>Pseudomonadati</taxon>
        <taxon>Planctomycetota</taxon>
        <taxon>Planctomycetia</taxon>
        <taxon>Gemmatales</taxon>
        <taxon>Gemmataceae</taxon>
        <taxon>Gemmata</taxon>
    </lineage>
</organism>
<evidence type="ECO:0000313" key="1">
    <source>
        <dbReference type="EMBL" id="AWM36230.1"/>
    </source>
</evidence>
<accession>A0A2Z3H5C1</accession>
<dbReference type="OrthoDB" id="265546at2"/>
<gene>
    <name evidence="1" type="ORF">C1280_03860</name>
</gene>
<dbReference type="Proteomes" id="UP000245802">
    <property type="component" value="Chromosome"/>
</dbReference>
<reference evidence="1 2" key="1">
    <citation type="submission" date="2018-01" db="EMBL/GenBank/DDBJ databases">
        <title>G. obscuriglobus.</title>
        <authorList>
            <person name="Franke J."/>
            <person name="Blomberg W."/>
            <person name="Selmecki A."/>
        </authorList>
    </citation>
    <scope>NUCLEOTIDE SEQUENCE [LARGE SCALE GENOMIC DNA]</scope>
    <source>
        <strain evidence="1 2">DSM 5831</strain>
    </source>
</reference>
<dbReference type="AlphaFoldDB" id="A0A2Z3H5C1"/>
<dbReference type="KEGG" id="gog:C1280_03860"/>
<dbReference type="RefSeq" id="WP_010040418.1">
    <property type="nucleotide sequence ID" value="NZ_CP025958.1"/>
</dbReference>
<evidence type="ECO:0000313" key="2">
    <source>
        <dbReference type="Proteomes" id="UP000245802"/>
    </source>
</evidence>